<accession>A0A2W5S3E7</accession>
<dbReference type="EMBL" id="QFQJ01000003">
    <property type="protein sequence ID" value="PZQ93485.1"/>
    <property type="molecule type" value="Genomic_DNA"/>
</dbReference>
<protein>
    <submittedName>
        <fullName evidence="1">Uncharacterized protein</fullName>
    </submittedName>
</protein>
<dbReference type="AlphaFoldDB" id="A0A2W5S3E7"/>
<comment type="caution">
    <text evidence="1">The sequence shown here is derived from an EMBL/GenBank/DDBJ whole genome shotgun (WGS) entry which is preliminary data.</text>
</comment>
<dbReference type="Proteomes" id="UP000249282">
    <property type="component" value="Unassembled WGS sequence"/>
</dbReference>
<organism evidence="1 2">
    <name type="scientific">Acinetobacter johnsonii</name>
    <dbReference type="NCBI Taxonomy" id="40214"/>
    <lineage>
        <taxon>Bacteria</taxon>
        <taxon>Pseudomonadati</taxon>
        <taxon>Pseudomonadota</taxon>
        <taxon>Gammaproteobacteria</taxon>
        <taxon>Moraxellales</taxon>
        <taxon>Moraxellaceae</taxon>
        <taxon>Acinetobacter</taxon>
    </lineage>
</organism>
<evidence type="ECO:0000313" key="2">
    <source>
        <dbReference type="Proteomes" id="UP000249282"/>
    </source>
</evidence>
<proteinExistence type="predicted"/>
<sequence length="113" mass="13516">MNLIEQLGGYERAKHEFKMIKEMKPIYPGEIETNDRLLLEYRRQHNIFESDDLVTSKKWVDGSIHKIELVDSEDRTLKIFSHDMAFSYWVDSRNYRHATDEEIKAGKRLEVNQ</sequence>
<gene>
    <name evidence="1" type="ORF">DI542_01200</name>
</gene>
<evidence type="ECO:0000313" key="1">
    <source>
        <dbReference type="EMBL" id="PZQ93485.1"/>
    </source>
</evidence>
<name>A0A2W5S3E7_ACIJO</name>
<reference evidence="1 2" key="1">
    <citation type="submission" date="2017-11" db="EMBL/GenBank/DDBJ databases">
        <title>Infants hospitalized years apart are colonized by the same room-sourced microbial strains.</title>
        <authorList>
            <person name="Brooks B."/>
            <person name="Olm M.R."/>
            <person name="Firek B.A."/>
            <person name="Baker R."/>
            <person name="Thomas B.C."/>
            <person name="Morowitz M.J."/>
            <person name="Banfield J.F."/>
        </authorList>
    </citation>
    <scope>NUCLEOTIDE SEQUENCE [LARGE SCALE GENOMIC DNA]</scope>
    <source>
        <strain evidence="1">S2_003_000_R3_20</strain>
    </source>
</reference>